<evidence type="ECO:0000259" key="2">
    <source>
        <dbReference type="Pfam" id="PF07110"/>
    </source>
</evidence>
<feature type="domain" description="EthD" evidence="2">
    <location>
        <begin position="33"/>
        <end position="125"/>
    </location>
</feature>
<protein>
    <recommendedName>
        <fullName evidence="2">EthD domain-containing protein</fullName>
    </recommendedName>
</protein>
<dbReference type="SUPFAM" id="SSF54909">
    <property type="entry name" value="Dimeric alpha+beta barrel"/>
    <property type="match status" value="1"/>
</dbReference>
<gene>
    <name evidence="3" type="ORF">BU24DRAFT_482308</name>
</gene>
<dbReference type="GO" id="GO:0016491">
    <property type="term" value="F:oxidoreductase activity"/>
    <property type="evidence" value="ECO:0007669"/>
    <property type="project" value="InterPro"/>
</dbReference>
<dbReference type="InterPro" id="IPR011008">
    <property type="entry name" value="Dimeric_a/b-barrel"/>
</dbReference>
<dbReference type="GeneID" id="54290629"/>
<dbReference type="AlphaFoldDB" id="A0A6A5XPQ3"/>
<dbReference type="RefSeq" id="XP_033383080.1">
    <property type="nucleotide sequence ID" value="XM_033533232.1"/>
</dbReference>
<dbReference type="OrthoDB" id="3454835at2759"/>
<sequence length="165" mass="18983">MDKHDFNFPHLRPDQPQNDQPYVRLMIFFNKRADITEEQMNDWWRSVHADLSMSVPGWSAHCSRYIQFRQPSKLREQAKSCGMDILEYDAMGEMHVKSLDDWLEFSASPAFSKKLVEDGKNFMDGNIKVMIGHDNLVFGATTARSSGSDGILIDDKRLKPAESKL</sequence>
<evidence type="ECO:0000313" key="4">
    <source>
        <dbReference type="Proteomes" id="UP000799778"/>
    </source>
</evidence>
<proteinExistence type="inferred from homology"/>
<comment type="similarity">
    <text evidence="1">Belongs to the tpcK family.</text>
</comment>
<dbReference type="Proteomes" id="UP000799778">
    <property type="component" value="Unassembled WGS sequence"/>
</dbReference>
<reference evidence="3" key="1">
    <citation type="journal article" date="2020" name="Stud. Mycol.">
        <title>101 Dothideomycetes genomes: a test case for predicting lifestyles and emergence of pathogens.</title>
        <authorList>
            <person name="Haridas S."/>
            <person name="Albert R."/>
            <person name="Binder M."/>
            <person name="Bloem J."/>
            <person name="Labutti K."/>
            <person name="Salamov A."/>
            <person name="Andreopoulos B."/>
            <person name="Baker S."/>
            <person name="Barry K."/>
            <person name="Bills G."/>
            <person name="Bluhm B."/>
            <person name="Cannon C."/>
            <person name="Castanera R."/>
            <person name="Culley D."/>
            <person name="Daum C."/>
            <person name="Ezra D."/>
            <person name="Gonzalez J."/>
            <person name="Henrissat B."/>
            <person name="Kuo A."/>
            <person name="Liang C."/>
            <person name="Lipzen A."/>
            <person name="Lutzoni F."/>
            <person name="Magnuson J."/>
            <person name="Mondo S."/>
            <person name="Nolan M."/>
            <person name="Ohm R."/>
            <person name="Pangilinan J."/>
            <person name="Park H.-J."/>
            <person name="Ramirez L."/>
            <person name="Alfaro M."/>
            <person name="Sun H."/>
            <person name="Tritt A."/>
            <person name="Yoshinaga Y."/>
            <person name="Zwiers L.-H."/>
            <person name="Turgeon B."/>
            <person name="Goodwin S."/>
            <person name="Spatafora J."/>
            <person name="Crous P."/>
            <person name="Grigoriev I."/>
        </authorList>
    </citation>
    <scope>NUCLEOTIDE SEQUENCE</scope>
    <source>
        <strain evidence="3">CBS 175.79</strain>
    </source>
</reference>
<dbReference type="Gene3D" id="3.30.70.100">
    <property type="match status" value="1"/>
</dbReference>
<accession>A0A6A5XPQ3</accession>
<keyword evidence="4" id="KW-1185">Reference proteome</keyword>
<evidence type="ECO:0000313" key="3">
    <source>
        <dbReference type="EMBL" id="KAF2014741.1"/>
    </source>
</evidence>
<evidence type="ECO:0000256" key="1">
    <source>
        <dbReference type="ARBA" id="ARBA00005986"/>
    </source>
</evidence>
<organism evidence="3 4">
    <name type="scientific">Aaosphaeria arxii CBS 175.79</name>
    <dbReference type="NCBI Taxonomy" id="1450172"/>
    <lineage>
        <taxon>Eukaryota</taxon>
        <taxon>Fungi</taxon>
        <taxon>Dikarya</taxon>
        <taxon>Ascomycota</taxon>
        <taxon>Pezizomycotina</taxon>
        <taxon>Dothideomycetes</taxon>
        <taxon>Pleosporomycetidae</taxon>
        <taxon>Pleosporales</taxon>
        <taxon>Pleosporales incertae sedis</taxon>
        <taxon>Aaosphaeria</taxon>
    </lineage>
</organism>
<dbReference type="InterPro" id="IPR009799">
    <property type="entry name" value="EthD_dom"/>
</dbReference>
<dbReference type="EMBL" id="ML978070">
    <property type="protein sequence ID" value="KAF2014741.1"/>
    <property type="molecule type" value="Genomic_DNA"/>
</dbReference>
<dbReference type="Pfam" id="PF07110">
    <property type="entry name" value="EthD"/>
    <property type="match status" value="1"/>
</dbReference>
<name>A0A6A5XPQ3_9PLEO</name>